<evidence type="ECO:0000259" key="12">
    <source>
        <dbReference type="Pfam" id="PF03807"/>
    </source>
</evidence>
<dbReference type="InterPro" id="IPR028939">
    <property type="entry name" value="P5C_Rdtase_cat_N"/>
</dbReference>
<evidence type="ECO:0000256" key="4">
    <source>
        <dbReference type="ARBA" id="ARBA00022605"/>
    </source>
</evidence>
<dbReference type="PROSITE" id="PS00521">
    <property type="entry name" value="P5CR"/>
    <property type="match status" value="1"/>
</dbReference>
<dbReference type="InterPro" id="IPR000304">
    <property type="entry name" value="Pyrroline-COOH_reductase"/>
</dbReference>
<keyword evidence="5 8" id="KW-0641">Proline biosynthesis</keyword>
<evidence type="ECO:0000256" key="11">
    <source>
        <dbReference type="RuleBase" id="RU003903"/>
    </source>
</evidence>
<comment type="subcellular location">
    <subcellularLocation>
        <location evidence="1 8">Cytoplasm</location>
    </subcellularLocation>
</comment>
<evidence type="ECO:0000256" key="9">
    <source>
        <dbReference type="NCBIfam" id="TIGR00112"/>
    </source>
</evidence>
<dbReference type="SUPFAM" id="SSF48179">
    <property type="entry name" value="6-phosphogluconate dehydrogenase C-terminal domain-like"/>
    <property type="match status" value="1"/>
</dbReference>
<dbReference type="Gene3D" id="1.10.3730.10">
    <property type="entry name" value="ProC C-terminal domain-like"/>
    <property type="match status" value="1"/>
</dbReference>
<dbReference type="SUPFAM" id="SSF51735">
    <property type="entry name" value="NAD(P)-binding Rossmann-fold domains"/>
    <property type="match status" value="1"/>
</dbReference>
<dbReference type="AlphaFoldDB" id="A0A1W1XMQ7"/>
<evidence type="ECO:0000256" key="6">
    <source>
        <dbReference type="ARBA" id="ARBA00022857"/>
    </source>
</evidence>
<dbReference type="PANTHER" id="PTHR11645">
    <property type="entry name" value="PYRROLINE-5-CARBOXYLATE REDUCTASE"/>
    <property type="match status" value="1"/>
</dbReference>
<organism evidence="14 15">
    <name type="scientific">Desulfacinum hydrothermale DSM 13146</name>
    <dbReference type="NCBI Taxonomy" id="1121390"/>
    <lineage>
        <taxon>Bacteria</taxon>
        <taxon>Pseudomonadati</taxon>
        <taxon>Thermodesulfobacteriota</taxon>
        <taxon>Syntrophobacteria</taxon>
        <taxon>Syntrophobacterales</taxon>
        <taxon>Syntrophobacteraceae</taxon>
        <taxon>Desulfacinum</taxon>
    </lineage>
</organism>
<dbReference type="NCBIfam" id="TIGR00112">
    <property type="entry name" value="proC"/>
    <property type="match status" value="1"/>
</dbReference>
<dbReference type="EMBL" id="FWXF01000012">
    <property type="protein sequence ID" value="SMC25269.1"/>
    <property type="molecule type" value="Genomic_DNA"/>
</dbReference>
<dbReference type="RefSeq" id="WP_084058000.1">
    <property type="nucleotide sequence ID" value="NZ_FWXF01000012.1"/>
</dbReference>
<evidence type="ECO:0000256" key="5">
    <source>
        <dbReference type="ARBA" id="ARBA00022650"/>
    </source>
</evidence>
<dbReference type="Proteomes" id="UP000192783">
    <property type="component" value="Unassembled WGS sequence"/>
</dbReference>
<keyword evidence="7 8" id="KW-0560">Oxidoreductase</keyword>
<evidence type="ECO:0000313" key="15">
    <source>
        <dbReference type="Proteomes" id="UP000192783"/>
    </source>
</evidence>
<name>A0A1W1XMQ7_9BACT</name>
<evidence type="ECO:0000313" key="14">
    <source>
        <dbReference type="EMBL" id="SMC25269.1"/>
    </source>
</evidence>
<evidence type="ECO:0000256" key="8">
    <source>
        <dbReference type="HAMAP-Rule" id="MF_01925"/>
    </source>
</evidence>
<dbReference type="EC" id="1.5.1.2" evidence="8 9"/>
<dbReference type="FunFam" id="3.40.50.720:FF:000190">
    <property type="entry name" value="Pyrroline-5-carboxylate reductase"/>
    <property type="match status" value="1"/>
</dbReference>
<comment type="function">
    <text evidence="8">Catalyzes the reduction of 1-pyrroline-5-carboxylate (PCA) to L-proline.</text>
</comment>
<feature type="domain" description="Pyrroline-5-carboxylate reductase dimerisation" evidence="13">
    <location>
        <begin position="164"/>
        <end position="268"/>
    </location>
</feature>
<dbReference type="HAMAP" id="MF_01925">
    <property type="entry name" value="P5C_reductase"/>
    <property type="match status" value="1"/>
</dbReference>
<dbReference type="PANTHER" id="PTHR11645:SF0">
    <property type="entry name" value="PYRROLINE-5-CARBOXYLATE REDUCTASE 3"/>
    <property type="match status" value="1"/>
</dbReference>
<dbReference type="STRING" id="1121390.SAMN02746041_02276"/>
<feature type="domain" description="Pyrroline-5-carboxylate reductase catalytic N-terminal" evidence="12">
    <location>
        <begin position="6"/>
        <end position="101"/>
    </location>
</feature>
<dbReference type="GO" id="GO:0055129">
    <property type="term" value="P:L-proline biosynthetic process"/>
    <property type="evidence" value="ECO:0007669"/>
    <property type="project" value="UniProtKB-UniRule"/>
</dbReference>
<keyword evidence="4 8" id="KW-0028">Amino-acid biosynthesis</keyword>
<gene>
    <name evidence="8" type="primary">proC</name>
    <name evidence="14" type="ORF">SAMN02746041_02276</name>
</gene>
<dbReference type="InterPro" id="IPR008927">
    <property type="entry name" value="6-PGluconate_DH-like_C_sf"/>
</dbReference>
<feature type="binding site" evidence="10">
    <location>
        <begin position="10"/>
        <end position="15"/>
    </location>
    <ligand>
        <name>NADP(+)</name>
        <dbReference type="ChEBI" id="CHEBI:58349"/>
    </ligand>
</feature>
<dbReference type="InterPro" id="IPR036291">
    <property type="entry name" value="NAD(P)-bd_dom_sf"/>
</dbReference>
<keyword evidence="6 8" id="KW-0521">NADP</keyword>
<dbReference type="GO" id="GO:0004735">
    <property type="term" value="F:pyrroline-5-carboxylate reductase activity"/>
    <property type="evidence" value="ECO:0007669"/>
    <property type="project" value="UniProtKB-UniRule"/>
</dbReference>
<dbReference type="InterPro" id="IPR029036">
    <property type="entry name" value="P5CR_dimer"/>
</dbReference>
<evidence type="ECO:0000256" key="1">
    <source>
        <dbReference type="ARBA" id="ARBA00004496"/>
    </source>
</evidence>
<dbReference type="Pfam" id="PF03807">
    <property type="entry name" value="F420_oxidored"/>
    <property type="match status" value="1"/>
</dbReference>
<comment type="catalytic activity">
    <reaction evidence="8">
        <text>L-proline + NAD(+) = (S)-1-pyrroline-5-carboxylate + NADH + 2 H(+)</text>
        <dbReference type="Rhea" id="RHEA:14105"/>
        <dbReference type="ChEBI" id="CHEBI:15378"/>
        <dbReference type="ChEBI" id="CHEBI:17388"/>
        <dbReference type="ChEBI" id="CHEBI:57540"/>
        <dbReference type="ChEBI" id="CHEBI:57945"/>
        <dbReference type="ChEBI" id="CHEBI:60039"/>
        <dbReference type="EC" id="1.5.1.2"/>
    </reaction>
</comment>
<reference evidence="14 15" key="1">
    <citation type="submission" date="2017-04" db="EMBL/GenBank/DDBJ databases">
        <authorList>
            <person name="Afonso C.L."/>
            <person name="Miller P.J."/>
            <person name="Scott M.A."/>
            <person name="Spackman E."/>
            <person name="Goraichik I."/>
            <person name="Dimitrov K.M."/>
            <person name="Suarez D.L."/>
            <person name="Swayne D.E."/>
        </authorList>
    </citation>
    <scope>NUCLEOTIDE SEQUENCE [LARGE SCALE GENOMIC DNA]</scope>
    <source>
        <strain evidence="14 15">DSM 13146</strain>
    </source>
</reference>
<accession>A0A1W1XMQ7</accession>
<dbReference type="FunFam" id="1.10.3730.10:FF:000001">
    <property type="entry name" value="Pyrroline-5-carboxylate reductase"/>
    <property type="match status" value="1"/>
</dbReference>
<proteinExistence type="inferred from homology"/>
<comment type="similarity">
    <text evidence="2 8 11">Belongs to the pyrroline-5-carboxylate reductase family.</text>
</comment>
<dbReference type="OrthoDB" id="9805754at2"/>
<dbReference type="GO" id="GO:0005737">
    <property type="term" value="C:cytoplasm"/>
    <property type="evidence" value="ECO:0007669"/>
    <property type="project" value="UniProtKB-SubCell"/>
</dbReference>
<comment type="pathway">
    <text evidence="8 11">Amino-acid biosynthesis; L-proline biosynthesis; L-proline from L-glutamate 5-semialdehyde: step 1/1.</text>
</comment>
<keyword evidence="15" id="KW-1185">Reference proteome</keyword>
<evidence type="ECO:0000259" key="13">
    <source>
        <dbReference type="Pfam" id="PF14748"/>
    </source>
</evidence>
<evidence type="ECO:0000256" key="7">
    <source>
        <dbReference type="ARBA" id="ARBA00023002"/>
    </source>
</evidence>
<dbReference type="InterPro" id="IPR053790">
    <property type="entry name" value="P5CR-like_CS"/>
</dbReference>
<comment type="catalytic activity">
    <reaction evidence="8 11">
        <text>L-proline + NADP(+) = (S)-1-pyrroline-5-carboxylate + NADPH + 2 H(+)</text>
        <dbReference type="Rhea" id="RHEA:14109"/>
        <dbReference type="ChEBI" id="CHEBI:15378"/>
        <dbReference type="ChEBI" id="CHEBI:17388"/>
        <dbReference type="ChEBI" id="CHEBI:57783"/>
        <dbReference type="ChEBI" id="CHEBI:58349"/>
        <dbReference type="ChEBI" id="CHEBI:60039"/>
        <dbReference type="EC" id="1.5.1.2"/>
    </reaction>
</comment>
<dbReference type="Pfam" id="PF14748">
    <property type="entry name" value="P5CR_dimer"/>
    <property type="match status" value="1"/>
</dbReference>
<keyword evidence="3 8" id="KW-0963">Cytoplasm</keyword>
<evidence type="ECO:0000256" key="3">
    <source>
        <dbReference type="ARBA" id="ARBA00022490"/>
    </source>
</evidence>
<dbReference type="UniPathway" id="UPA00098">
    <property type="reaction ID" value="UER00361"/>
</dbReference>
<dbReference type="PIRSF" id="PIRSF000193">
    <property type="entry name" value="Pyrrol-5-carb_rd"/>
    <property type="match status" value="1"/>
</dbReference>
<protein>
    <recommendedName>
        <fullName evidence="8 9">Pyrroline-5-carboxylate reductase</fullName>
        <shortName evidence="8">P5C reductase</shortName>
        <shortName evidence="8">P5CR</shortName>
        <ecNumber evidence="8 9">1.5.1.2</ecNumber>
    </recommendedName>
    <alternativeName>
        <fullName evidence="8">PCA reductase</fullName>
    </alternativeName>
</protein>
<feature type="binding site" evidence="10">
    <location>
        <begin position="72"/>
        <end position="75"/>
    </location>
    <ligand>
        <name>NADP(+)</name>
        <dbReference type="ChEBI" id="CHEBI:58349"/>
    </ligand>
</feature>
<evidence type="ECO:0000256" key="2">
    <source>
        <dbReference type="ARBA" id="ARBA00005525"/>
    </source>
</evidence>
<evidence type="ECO:0000256" key="10">
    <source>
        <dbReference type="PIRSR" id="PIRSR000193-1"/>
    </source>
</evidence>
<sequence>MLDTATVGFIGGGNMGEALIRGILQAGLLAPERLVVFDVSRERLEHLEGAYGVVRAETLSACAQASQVIIVAVKPQNMGEVLESMAPSTPHRPLVISIAAGVPIQTIEAALPQGIPVIRVMPNTPALVQQGASALARGTHAEDTHMEAALTLFRSVGIAHELDEKLLDAVTGLSGSGPAYVLHFLESLTDGGVLMGIPRPVARDLVVQTVMGTARMILETGRHPSQLKDMVTSPGGTTIHGLEVLEKEGVRGAIMGAVRAATERSKALGG</sequence>
<dbReference type="Gene3D" id="3.40.50.720">
    <property type="entry name" value="NAD(P)-binding Rossmann-like Domain"/>
    <property type="match status" value="1"/>
</dbReference>